<comment type="similarity">
    <text evidence="3">Belongs to the cyclophilin-type PPIase family.</text>
</comment>
<evidence type="ECO:0000256" key="3">
    <source>
        <dbReference type="RuleBase" id="RU363019"/>
    </source>
</evidence>
<name>A0A0U2X2Y0_9GAMM</name>
<feature type="chain" id="PRO_5006772970" description="Peptidyl-prolyl cis-trans isomerase" evidence="3">
    <location>
        <begin position="20"/>
        <end position="246"/>
    </location>
</feature>
<gene>
    <name evidence="5" type="ORF">PTRA_b0514</name>
</gene>
<proteinExistence type="inferred from homology"/>
<keyword evidence="3" id="KW-0732">Signal</keyword>
<sequence>MKKLLLASLLSAVSFASSATIVEVSTSQGVIKINLFDQKTPKTVENFISYLDDAAYNQTVIHRSVKDFIIQGGGFTYSDDFDRITTKPAVINEPIYSNVKGTIAMAKLGGKPNSATSQWFFNLKDNSANLDVQNSGFTVFGQITDDSQATLDKIAALVHCGEIPVVGLTKEQCSKSDVTISNANLVTIQSVLVLDDDPNSAQNLTPAKNTLINQVVPPSQKDDSSGSMAWLLGALLLVLPRLKRAK</sequence>
<dbReference type="GO" id="GO:0003755">
    <property type="term" value="F:peptidyl-prolyl cis-trans isomerase activity"/>
    <property type="evidence" value="ECO:0007669"/>
    <property type="project" value="UniProtKB-UniRule"/>
</dbReference>
<evidence type="ECO:0000313" key="6">
    <source>
        <dbReference type="Proteomes" id="UP000065261"/>
    </source>
</evidence>
<dbReference type="InterPro" id="IPR029000">
    <property type="entry name" value="Cyclophilin-like_dom_sf"/>
</dbReference>
<feature type="domain" description="PPIase cyclophilin-type" evidence="4">
    <location>
        <begin position="29"/>
        <end position="185"/>
    </location>
</feature>
<accession>A0A0U2X2Y0</accession>
<dbReference type="InterPro" id="IPR002130">
    <property type="entry name" value="Cyclophilin-type_PPIase_dom"/>
</dbReference>
<dbReference type="Pfam" id="PF00160">
    <property type="entry name" value="Pro_isomerase"/>
    <property type="match status" value="1"/>
</dbReference>
<dbReference type="AlphaFoldDB" id="A0A0U2X2Y0"/>
<evidence type="ECO:0000313" key="5">
    <source>
        <dbReference type="EMBL" id="ALS34984.1"/>
    </source>
</evidence>
<evidence type="ECO:0000259" key="4">
    <source>
        <dbReference type="PROSITE" id="PS50072"/>
    </source>
</evidence>
<dbReference type="EC" id="5.2.1.8" evidence="3"/>
<evidence type="ECO:0000256" key="2">
    <source>
        <dbReference type="ARBA" id="ARBA00023235"/>
    </source>
</evidence>
<reference evidence="5 6" key="1">
    <citation type="submission" date="2015-03" db="EMBL/GenBank/DDBJ databases">
        <authorList>
            <person name="Murphy D."/>
        </authorList>
    </citation>
    <scope>NUCLEOTIDE SEQUENCE [LARGE SCALE GENOMIC DNA]</scope>
    <source>
        <strain evidence="5 6">KMM 520</strain>
    </source>
</reference>
<dbReference type="PRINTS" id="PR00153">
    <property type="entry name" value="CSAPPISMRASE"/>
</dbReference>
<feature type="signal peptide" evidence="3">
    <location>
        <begin position="1"/>
        <end position="19"/>
    </location>
</feature>
<dbReference type="InterPro" id="IPR044665">
    <property type="entry name" value="E_coli_cyclophilin_A-like"/>
</dbReference>
<dbReference type="PANTHER" id="PTHR43246">
    <property type="entry name" value="PEPTIDYL-PROLYL CIS-TRANS ISOMERASE CYP38, CHLOROPLASTIC"/>
    <property type="match status" value="1"/>
</dbReference>
<dbReference type="PROSITE" id="PS50072">
    <property type="entry name" value="CSA_PPIASE_2"/>
    <property type="match status" value="1"/>
</dbReference>
<dbReference type="Proteomes" id="UP000065261">
    <property type="component" value="Chromosome II"/>
</dbReference>
<dbReference type="OrthoDB" id="9807797at2"/>
<dbReference type="KEGG" id="ptn:PTRA_b0514"/>
<dbReference type="RefSeq" id="WP_058374963.1">
    <property type="nucleotide sequence ID" value="NZ_CP011035.1"/>
</dbReference>
<dbReference type="SUPFAM" id="SSF50891">
    <property type="entry name" value="Cyclophilin-like"/>
    <property type="match status" value="1"/>
</dbReference>
<dbReference type="EMBL" id="CP011035">
    <property type="protein sequence ID" value="ALS34984.1"/>
    <property type="molecule type" value="Genomic_DNA"/>
</dbReference>
<evidence type="ECO:0000256" key="1">
    <source>
        <dbReference type="ARBA" id="ARBA00023110"/>
    </source>
</evidence>
<dbReference type="Gene3D" id="2.40.100.10">
    <property type="entry name" value="Cyclophilin-like"/>
    <property type="match status" value="1"/>
</dbReference>
<keyword evidence="1 3" id="KW-0697">Rotamase</keyword>
<dbReference type="PATRIC" id="fig|1315283.4.peg.3573"/>
<comment type="function">
    <text evidence="3">PPIases accelerate the folding of proteins. It catalyzes the cis-trans isomerization of proline imidic peptide bonds in oligopeptides.</text>
</comment>
<protein>
    <recommendedName>
        <fullName evidence="3">Peptidyl-prolyl cis-trans isomerase</fullName>
        <shortName evidence="3">PPIase</shortName>
        <ecNumber evidence="3">5.2.1.8</ecNumber>
    </recommendedName>
</protein>
<comment type="catalytic activity">
    <reaction evidence="3">
        <text>[protein]-peptidylproline (omega=180) = [protein]-peptidylproline (omega=0)</text>
        <dbReference type="Rhea" id="RHEA:16237"/>
        <dbReference type="Rhea" id="RHEA-COMP:10747"/>
        <dbReference type="Rhea" id="RHEA-COMP:10748"/>
        <dbReference type="ChEBI" id="CHEBI:83833"/>
        <dbReference type="ChEBI" id="CHEBI:83834"/>
        <dbReference type="EC" id="5.2.1.8"/>
    </reaction>
</comment>
<keyword evidence="2 3" id="KW-0413">Isomerase</keyword>
<organism evidence="5">
    <name type="scientific">Pseudoalteromonas translucida KMM 520</name>
    <dbReference type="NCBI Taxonomy" id="1315283"/>
    <lineage>
        <taxon>Bacteria</taxon>
        <taxon>Pseudomonadati</taxon>
        <taxon>Pseudomonadota</taxon>
        <taxon>Gammaproteobacteria</taxon>
        <taxon>Alteromonadales</taxon>
        <taxon>Pseudoalteromonadaceae</taxon>
        <taxon>Pseudoalteromonas</taxon>
    </lineage>
</organism>